<keyword evidence="2" id="KW-1185">Reference proteome</keyword>
<organism evidence="2 3">
    <name type="scientific">Steinernema glaseri</name>
    <dbReference type="NCBI Taxonomy" id="37863"/>
    <lineage>
        <taxon>Eukaryota</taxon>
        <taxon>Metazoa</taxon>
        <taxon>Ecdysozoa</taxon>
        <taxon>Nematoda</taxon>
        <taxon>Chromadorea</taxon>
        <taxon>Rhabditida</taxon>
        <taxon>Tylenchina</taxon>
        <taxon>Panagrolaimomorpha</taxon>
        <taxon>Strongyloidoidea</taxon>
        <taxon>Steinernematidae</taxon>
        <taxon>Steinernema</taxon>
    </lineage>
</organism>
<dbReference type="AlphaFoldDB" id="A0A1I8AGD1"/>
<evidence type="ECO:0000256" key="1">
    <source>
        <dbReference type="SAM" id="SignalP"/>
    </source>
</evidence>
<sequence length="121" mass="13230">MTTATFGTSVLLLLLYLVCENASHDESSRQEEIIEPQDDIWTLLIENVLASRRYKSDGFRRCGVDALEFVNSVCKGCTKLSGVATVDAILKGCCHDGCTQRFVQDNACCTAEITGSTSQEI</sequence>
<evidence type="ECO:0000313" key="2">
    <source>
        <dbReference type="Proteomes" id="UP000095287"/>
    </source>
</evidence>
<name>A0A1I8AGD1_9BILA</name>
<proteinExistence type="predicted"/>
<protein>
    <submittedName>
        <fullName evidence="3">Uncharacterized protein</fullName>
    </submittedName>
</protein>
<feature type="chain" id="PRO_5009314606" evidence="1">
    <location>
        <begin position="24"/>
        <end position="121"/>
    </location>
</feature>
<feature type="signal peptide" evidence="1">
    <location>
        <begin position="1"/>
        <end position="23"/>
    </location>
</feature>
<dbReference type="Proteomes" id="UP000095287">
    <property type="component" value="Unplaced"/>
</dbReference>
<dbReference type="Gene3D" id="1.10.100.10">
    <property type="entry name" value="Insulin-like"/>
    <property type="match status" value="1"/>
</dbReference>
<keyword evidence="1" id="KW-0732">Signal</keyword>
<reference evidence="3" key="1">
    <citation type="submission" date="2016-11" db="UniProtKB">
        <authorList>
            <consortium name="WormBaseParasite"/>
        </authorList>
    </citation>
    <scope>IDENTIFICATION</scope>
</reference>
<accession>A0A1I8AGD1</accession>
<dbReference type="WBParaSite" id="L893_g5207.t1">
    <property type="protein sequence ID" value="L893_g5207.t1"/>
    <property type="gene ID" value="L893_g5207"/>
</dbReference>
<evidence type="ECO:0000313" key="3">
    <source>
        <dbReference type="WBParaSite" id="L893_g5207.t1"/>
    </source>
</evidence>